<sequence>MSVIPITCQRDERFDLAGTQIVVDELETITVAGDDGQDQARIEAQITLDGAPTGQLRAQLHVVEPLTDDDLVIDPDKAMRAGQQTIAWDFSNHGYATRMQFNQMPPNIFLVFTDGDTKVTINVMTVEYS</sequence>
<dbReference type="RefSeq" id="WP_420041644.1">
    <property type="nucleotide sequence ID" value="NZ_CP128986.1"/>
</dbReference>
<organism evidence="1">
    <name type="scientific">Gordonia sp. MP11Mi</name>
    <dbReference type="NCBI Taxonomy" id="3022769"/>
    <lineage>
        <taxon>Bacteria</taxon>
        <taxon>Bacillati</taxon>
        <taxon>Actinomycetota</taxon>
        <taxon>Actinomycetes</taxon>
        <taxon>Mycobacteriales</taxon>
        <taxon>Gordoniaceae</taxon>
        <taxon>Gordonia</taxon>
    </lineage>
</organism>
<name>A0AA97CWC7_9ACTN</name>
<reference evidence="1" key="1">
    <citation type="submission" date="2023-06" db="EMBL/GenBank/DDBJ databases">
        <title>Gordonia sp. nov. and Pseudochrobactrum sp. nov., two species isolated from the burying beetle Nicrophorus vespilloides.</title>
        <authorList>
            <person name="Poehlein A."/>
            <person name="Guzman J."/>
            <person name="Daniel R."/>
            <person name="Vilcinskas A."/>
        </authorList>
    </citation>
    <scope>NUCLEOTIDE SEQUENCE</scope>
    <source>
        <strain evidence="1">MP11Mi</strain>
    </source>
</reference>
<gene>
    <name evidence="1" type="ORF">MP11Mi_14960</name>
</gene>
<dbReference type="AlphaFoldDB" id="A0AA97CWC7"/>
<accession>A0AA97CWC7</accession>
<proteinExistence type="predicted"/>
<dbReference type="EMBL" id="CP128986">
    <property type="protein sequence ID" value="WOC12410.1"/>
    <property type="molecule type" value="Genomic_DNA"/>
</dbReference>
<evidence type="ECO:0000313" key="1">
    <source>
        <dbReference type="EMBL" id="WOC12410.1"/>
    </source>
</evidence>
<protein>
    <submittedName>
        <fullName evidence="1">Uncharacterized protein</fullName>
    </submittedName>
</protein>